<organism evidence="1 2">
    <name type="scientific">Neorhizobium huautlense</name>
    <dbReference type="NCBI Taxonomy" id="67774"/>
    <lineage>
        <taxon>Bacteria</taxon>
        <taxon>Pseudomonadati</taxon>
        <taxon>Pseudomonadota</taxon>
        <taxon>Alphaproteobacteria</taxon>
        <taxon>Hyphomicrobiales</taxon>
        <taxon>Rhizobiaceae</taxon>
        <taxon>Rhizobium/Agrobacterium group</taxon>
        <taxon>Neorhizobium</taxon>
    </lineage>
</organism>
<evidence type="ECO:0000313" key="1">
    <source>
        <dbReference type="EMBL" id="MDP9837563.1"/>
    </source>
</evidence>
<comment type="caution">
    <text evidence="1">The sequence shown here is derived from an EMBL/GenBank/DDBJ whole genome shotgun (WGS) entry which is preliminary data.</text>
</comment>
<gene>
    <name evidence="1" type="ORF">J2T09_002315</name>
</gene>
<dbReference type="EMBL" id="JAUSRF010000006">
    <property type="protein sequence ID" value="MDP9837563.1"/>
    <property type="molecule type" value="Genomic_DNA"/>
</dbReference>
<reference evidence="1 2" key="1">
    <citation type="submission" date="2023-07" db="EMBL/GenBank/DDBJ databases">
        <title>Sorghum-associated microbial communities from plants grown in Nebraska, USA.</title>
        <authorList>
            <person name="Schachtman D."/>
        </authorList>
    </citation>
    <scope>NUCLEOTIDE SEQUENCE [LARGE SCALE GENOMIC DNA]</scope>
    <source>
        <strain evidence="1 2">DS1307</strain>
    </source>
</reference>
<proteinExistence type="predicted"/>
<accession>A0ABT9PSX1</accession>
<dbReference type="RefSeq" id="WP_306834393.1">
    <property type="nucleotide sequence ID" value="NZ_JAUSRF010000006.1"/>
</dbReference>
<protein>
    <recommendedName>
        <fullName evidence="3">DNA cytosine methyltransferase</fullName>
    </recommendedName>
</protein>
<dbReference type="Proteomes" id="UP001241472">
    <property type="component" value="Unassembled WGS sequence"/>
</dbReference>
<name>A0ABT9PSX1_9HYPH</name>
<keyword evidence="2" id="KW-1185">Reference proteome</keyword>
<evidence type="ECO:0008006" key="3">
    <source>
        <dbReference type="Google" id="ProtNLM"/>
    </source>
</evidence>
<sequence length="236" mass="27029">MKVLIGCETSGMMRRAFDRLGHDVWSCDLLPADDGSNRHIICDVRDLLNDGWDLLAVMHPPCTRLCNSGVRWLSEPPTKLNETYPAAEREAYQVMDRDQRLEFMWQELDKGAALFSDCWNAPIERVAIENPVMHRHAKERIRNYQPPAQTVQPWWFGDEAFKGTSFFLRELPKLIPTNRLMPPKAGTDEHKAWSKIHRAPPGVDRWKIRSETFPGIADAAALQWGGHAVEQMRTAA</sequence>
<evidence type="ECO:0000313" key="2">
    <source>
        <dbReference type="Proteomes" id="UP001241472"/>
    </source>
</evidence>